<dbReference type="Proteomes" id="UP000287171">
    <property type="component" value="Unassembled WGS sequence"/>
</dbReference>
<protein>
    <submittedName>
        <fullName evidence="1">Uncharacterized protein</fullName>
    </submittedName>
</protein>
<accession>A0A402B0T6</accession>
<dbReference type="AlphaFoldDB" id="A0A402B0T6"/>
<keyword evidence="2" id="KW-1185">Reference proteome</keyword>
<dbReference type="EMBL" id="BIFT01000001">
    <property type="protein sequence ID" value="GCE24952.1"/>
    <property type="molecule type" value="Genomic_DNA"/>
</dbReference>
<name>A0A402B0T6_9CHLR</name>
<reference evidence="2" key="1">
    <citation type="submission" date="2018-12" db="EMBL/GenBank/DDBJ databases">
        <title>Tengunoibacter tsumagoiensis gen. nov., sp. nov., Dictyobacter kobayashii sp. nov., D. alpinus sp. nov., and D. joshuensis sp. nov. and description of Dictyobacteraceae fam. nov. within the order Ktedonobacterales isolated from Tengu-no-mugimeshi.</title>
        <authorList>
            <person name="Wang C.M."/>
            <person name="Zheng Y."/>
            <person name="Sakai Y."/>
            <person name="Toyoda A."/>
            <person name="Minakuchi Y."/>
            <person name="Abe K."/>
            <person name="Yokota A."/>
            <person name="Yabe S."/>
        </authorList>
    </citation>
    <scope>NUCLEOTIDE SEQUENCE [LARGE SCALE GENOMIC DNA]</scope>
    <source>
        <strain evidence="2">Uno16</strain>
    </source>
</reference>
<evidence type="ECO:0000313" key="1">
    <source>
        <dbReference type="EMBL" id="GCE24952.1"/>
    </source>
</evidence>
<proteinExistence type="predicted"/>
<gene>
    <name evidence="1" type="ORF">KDA_04360</name>
</gene>
<comment type="caution">
    <text evidence="1">The sequence shown here is derived from an EMBL/GenBank/DDBJ whole genome shotgun (WGS) entry which is preliminary data.</text>
</comment>
<evidence type="ECO:0000313" key="2">
    <source>
        <dbReference type="Proteomes" id="UP000287171"/>
    </source>
</evidence>
<organism evidence="1 2">
    <name type="scientific">Dictyobacter alpinus</name>
    <dbReference type="NCBI Taxonomy" id="2014873"/>
    <lineage>
        <taxon>Bacteria</taxon>
        <taxon>Bacillati</taxon>
        <taxon>Chloroflexota</taxon>
        <taxon>Ktedonobacteria</taxon>
        <taxon>Ktedonobacterales</taxon>
        <taxon>Dictyobacteraceae</taxon>
        <taxon>Dictyobacter</taxon>
    </lineage>
</organism>
<sequence length="67" mass="7812">MYRLYRRTTLAHTTQTRTRGSVSQHKLLSFPLLSRVENFILEKFQSCDIEDSEHQAFLLAVATTKLL</sequence>